<reference evidence="1" key="1">
    <citation type="submission" date="2021-03" db="EMBL/GenBank/DDBJ databases">
        <title>Roseibium sp. CAU 1637 isolated from Incheon.</title>
        <authorList>
            <person name="Kim W."/>
        </authorList>
    </citation>
    <scope>NUCLEOTIDE SEQUENCE</scope>
    <source>
        <strain evidence="1">CAU 1637</strain>
    </source>
</reference>
<comment type="caution">
    <text evidence="1">The sequence shown here is derived from an EMBL/GenBank/DDBJ whole genome shotgun (WGS) entry which is preliminary data.</text>
</comment>
<gene>
    <name evidence="1" type="ORF">J0X15_07650</name>
</gene>
<evidence type="ECO:0000313" key="2">
    <source>
        <dbReference type="Proteomes" id="UP000664779"/>
    </source>
</evidence>
<dbReference type="RefSeq" id="WP_206939454.1">
    <property type="nucleotide sequence ID" value="NZ_JAFLNF010000003.1"/>
</dbReference>
<accession>A0A939EMD1</accession>
<dbReference type="EMBL" id="JAFLNF010000003">
    <property type="protein sequence ID" value="MBO0345088.1"/>
    <property type="molecule type" value="Genomic_DNA"/>
</dbReference>
<sequence>MTTAQAKSVCGLNATLIVLQWGFWLKLNFLVNFIKDDVYAQVLRVAARGSAIAFDM</sequence>
<keyword evidence="2" id="KW-1185">Reference proteome</keyword>
<evidence type="ECO:0000313" key="1">
    <source>
        <dbReference type="EMBL" id="MBO0345088.1"/>
    </source>
</evidence>
<proteinExistence type="predicted"/>
<dbReference type="Proteomes" id="UP000664779">
    <property type="component" value="Unassembled WGS sequence"/>
</dbReference>
<protein>
    <submittedName>
        <fullName evidence="1">Uncharacterized protein</fullName>
    </submittedName>
</protein>
<name>A0A939EMD1_9HYPH</name>
<dbReference type="AlphaFoldDB" id="A0A939EMD1"/>
<organism evidence="1 2">
    <name type="scientific">Roseibium limicola</name>
    <dbReference type="NCBI Taxonomy" id="2816037"/>
    <lineage>
        <taxon>Bacteria</taxon>
        <taxon>Pseudomonadati</taxon>
        <taxon>Pseudomonadota</taxon>
        <taxon>Alphaproteobacteria</taxon>
        <taxon>Hyphomicrobiales</taxon>
        <taxon>Stappiaceae</taxon>
        <taxon>Roseibium</taxon>
    </lineage>
</organism>